<dbReference type="Pfam" id="PF00589">
    <property type="entry name" value="Phage_integrase"/>
    <property type="match status" value="1"/>
</dbReference>
<dbReference type="InterPro" id="IPR011010">
    <property type="entry name" value="DNA_brk_join_enz"/>
</dbReference>
<evidence type="ECO:0000313" key="6">
    <source>
        <dbReference type="EMBL" id="OZI79875.1"/>
    </source>
</evidence>
<keyword evidence="4" id="KW-0233">DNA recombination</keyword>
<evidence type="ECO:0000256" key="4">
    <source>
        <dbReference type="ARBA" id="ARBA00023172"/>
    </source>
</evidence>
<evidence type="ECO:0000256" key="2">
    <source>
        <dbReference type="ARBA" id="ARBA00022908"/>
    </source>
</evidence>
<accession>A0A261W0M7</accession>
<comment type="similarity">
    <text evidence="1">Belongs to the 'phage' integrase family.</text>
</comment>
<sequence length="322" mass="36587">MRPRTKNRDLPPCVYLKHGAYYLVKQGKWQRLGGDLKSALLEYARIMGSPQDGVPDLIDKALPSILEDVKESTSKQYQYCARLLKEVFAEFRPEQVRHGDIVQMMDGFKDRQMVANRMLTVLRLVYRWALDRQIVEMDPTVSVKRFKQRPRDRLISEAEYLAIYKECAPWLQCVLDLCYLTGQRIGDVLAIERAHLGDDGIYFRQQKTGKQLVVAWTPELRDAVKRAEQETGPVVNMTYLLAGRGGKLRAHSNVWRSFKLAASKAGVGDVTLHDLRAMAGTEVDRQGGDATGLLGHTDRRTTQIYLRDKSPKLVSGPRKKAG</sequence>
<dbReference type="InterPro" id="IPR050090">
    <property type="entry name" value="Tyrosine_recombinase_XerCD"/>
</dbReference>
<dbReference type="AlphaFoldDB" id="A0A261W0M7"/>
<name>A0A261W0M7_9BORD</name>
<dbReference type="PANTHER" id="PTHR30349:SF41">
    <property type="entry name" value="INTEGRASE_RECOMBINASE PROTEIN MJ0367-RELATED"/>
    <property type="match status" value="1"/>
</dbReference>
<dbReference type="Gene3D" id="1.10.150.130">
    <property type="match status" value="1"/>
</dbReference>
<evidence type="ECO:0000313" key="7">
    <source>
        <dbReference type="Proteomes" id="UP000215633"/>
    </source>
</evidence>
<proteinExistence type="inferred from homology"/>
<dbReference type="InterPro" id="IPR002104">
    <property type="entry name" value="Integrase_catalytic"/>
</dbReference>
<protein>
    <submittedName>
        <fullName evidence="6">Integrase</fullName>
    </submittedName>
</protein>
<evidence type="ECO:0000259" key="5">
    <source>
        <dbReference type="PROSITE" id="PS51898"/>
    </source>
</evidence>
<feature type="domain" description="Tyr recombinase" evidence="5">
    <location>
        <begin position="149"/>
        <end position="319"/>
    </location>
</feature>
<dbReference type="GO" id="GO:0015074">
    <property type="term" value="P:DNA integration"/>
    <property type="evidence" value="ECO:0007669"/>
    <property type="project" value="UniProtKB-KW"/>
</dbReference>
<dbReference type="Gene3D" id="1.10.443.10">
    <property type="entry name" value="Intergrase catalytic core"/>
    <property type="match status" value="1"/>
</dbReference>
<dbReference type="SUPFAM" id="SSF56349">
    <property type="entry name" value="DNA breaking-rejoining enzymes"/>
    <property type="match status" value="1"/>
</dbReference>
<keyword evidence="2" id="KW-0229">DNA integration</keyword>
<dbReference type="InterPro" id="IPR010998">
    <property type="entry name" value="Integrase_recombinase_N"/>
</dbReference>
<comment type="caution">
    <text evidence="6">The sequence shown here is derived from an EMBL/GenBank/DDBJ whole genome shotgun (WGS) entry which is preliminary data.</text>
</comment>
<keyword evidence="3" id="KW-0238">DNA-binding</keyword>
<dbReference type="PANTHER" id="PTHR30349">
    <property type="entry name" value="PHAGE INTEGRASE-RELATED"/>
    <property type="match status" value="1"/>
</dbReference>
<dbReference type="Proteomes" id="UP000215633">
    <property type="component" value="Unassembled WGS sequence"/>
</dbReference>
<dbReference type="GO" id="GO:0003677">
    <property type="term" value="F:DNA binding"/>
    <property type="evidence" value="ECO:0007669"/>
    <property type="project" value="UniProtKB-KW"/>
</dbReference>
<organism evidence="6 7">
    <name type="scientific">Bordetella genomosp. 2</name>
    <dbReference type="NCBI Taxonomy" id="1983456"/>
    <lineage>
        <taxon>Bacteria</taxon>
        <taxon>Pseudomonadati</taxon>
        <taxon>Pseudomonadota</taxon>
        <taxon>Betaproteobacteria</taxon>
        <taxon>Burkholderiales</taxon>
        <taxon>Alcaligenaceae</taxon>
        <taxon>Bordetella</taxon>
    </lineage>
</organism>
<reference evidence="7" key="1">
    <citation type="submission" date="2017-05" db="EMBL/GenBank/DDBJ databases">
        <title>Complete and WGS of Bordetella genogroups.</title>
        <authorList>
            <person name="Spilker T."/>
            <person name="Lipuma J."/>
        </authorList>
    </citation>
    <scope>NUCLEOTIDE SEQUENCE [LARGE SCALE GENOMIC DNA]</scope>
    <source>
        <strain evidence="7">AU8256</strain>
    </source>
</reference>
<gene>
    <name evidence="6" type="ORF">CAL24_08155</name>
</gene>
<keyword evidence="7" id="KW-1185">Reference proteome</keyword>
<dbReference type="EMBL" id="NEVT01000003">
    <property type="protein sequence ID" value="OZI79875.1"/>
    <property type="molecule type" value="Genomic_DNA"/>
</dbReference>
<evidence type="ECO:0000256" key="1">
    <source>
        <dbReference type="ARBA" id="ARBA00008857"/>
    </source>
</evidence>
<dbReference type="InterPro" id="IPR013762">
    <property type="entry name" value="Integrase-like_cat_sf"/>
</dbReference>
<dbReference type="PROSITE" id="PS51898">
    <property type="entry name" value="TYR_RECOMBINASE"/>
    <property type="match status" value="1"/>
</dbReference>
<dbReference type="RefSeq" id="WP_094806336.1">
    <property type="nucleotide sequence ID" value="NZ_NEVT01000003.1"/>
</dbReference>
<dbReference type="GO" id="GO:0006310">
    <property type="term" value="P:DNA recombination"/>
    <property type="evidence" value="ECO:0007669"/>
    <property type="project" value="UniProtKB-KW"/>
</dbReference>
<evidence type="ECO:0000256" key="3">
    <source>
        <dbReference type="ARBA" id="ARBA00023125"/>
    </source>
</evidence>